<evidence type="ECO:0000256" key="6">
    <source>
        <dbReference type="ARBA" id="ARBA00023136"/>
    </source>
</evidence>
<evidence type="ECO:0000256" key="4">
    <source>
        <dbReference type="ARBA" id="ARBA00022692"/>
    </source>
</evidence>
<keyword evidence="7" id="KW-0653">Protein transport</keyword>
<dbReference type="Pfam" id="PF02472">
    <property type="entry name" value="ExbD"/>
    <property type="match status" value="1"/>
</dbReference>
<accession>A0A316FQA9</accession>
<proteinExistence type="inferred from homology"/>
<keyword evidence="10" id="KW-1185">Reference proteome</keyword>
<dbReference type="GO" id="GO:0015031">
    <property type="term" value="P:protein transport"/>
    <property type="evidence" value="ECO:0007669"/>
    <property type="project" value="UniProtKB-KW"/>
</dbReference>
<dbReference type="Gene3D" id="3.30.420.270">
    <property type="match status" value="1"/>
</dbReference>
<sequence>MFHNRRKQEVSVNLTPLIDVVFLLLIFFMVSTSFNRETQIKLELPEASGDPLETTPELIEISVDSEGRYFVNAKPIVNTQLETLMKAINIVSKGNKDLPVVISADSKAPYQAVVTAMDASRKTGYYNFTMATRKPGNQ</sequence>
<comment type="subcellular location">
    <subcellularLocation>
        <location evidence="1">Cell membrane</location>
        <topology evidence="1">Single-pass membrane protein</topology>
    </subcellularLocation>
    <subcellularLocation>
        <location evidence="7">Cell membrane</location>
        <topology evidence="7">Single-pass type II membrane protein</topology>
    </subcellularLocation>
</comment>
<evidence type="ECO:0000256" key="3">
    <source>
        <dbReference type="ARBA" id="ARBA00022475"/>
    </source>
</evidence>
<comment type="similarity">
    <text evidence="2 7">Belongs to the ExbD/TolR family.</text>
</comment>
<evidence type="ECO:0000313" key="9">
    <source>
        <dbReference type="EMBL" id="PWK50951.1"/>
    </source>
</evidence>
<dbReference type="GO" id="GO:0022857">
    <property type="term" value="F:transmembrane transporter activity"/>
    <property type="evidence" value="ECO:0007669"/>
    <property type="project" value="InterPro"/>
</dbReference>
<protein>
    <submittedName>
        <fullName evidence="9">Biopolymer transport protein ExbD</fullName>
    </submittedName>
</protein>
<keyword evidence="5 8" id="KW-1133">Transmembrane helix</keyword>
<name>A0A316FQA9_9GAMM</name>
<dbReference type="RefSeq" id="WP_109763605.1">
    <property type="nucleotide sequence ID" value="NZ_QGGU01000006.1"/>
</dbReference>
<evidence type="ECO:0000256" key="8">
    <source>
        <dbReference type="SAM" id="Phobius"/>
    </source>
</evidence>
<evidence type="ECO:0000256" key="5">
    <source>
        <dbReference type="ARBA" id="ARBA00022989"/>
    </source>
</evidence>
<dbReference type="Proteomes" id="UP000245790">
    <property type="component" value="Unassembled WGS sequence"/>
</dbReference>
<dbReference type="GO" id="GO:0005886">
    <property type="term" value="C:plasma membrane"/>
    <property type="evidence" value="ECO:0007669"/>
    <property type="project" value="UniProtKB-SubCell"/>
</dbReference>
<dbReference type="InterPro" id="IPR003400">
    <property type="entry name" value="ExbD"/>
</dbReference>
<dbReference type="OrthoDB" id="9793581at2"/>
<evidence type="ECO:0000256" key="1">
    <source>
        <dbReference type="ARBA" id="ARBA00004162"/>
    </source>
</evidence>
<dbReference type="EMBL" id="QGGU01000006">
    <property type="protein sequence ID" value="PWK50951.1"/>
    <property type="molecule type" value="Genomic_DNA"/>
</dbReference>
<reference evidence="9 10" key="1">
    <citation type="submission" date="2018-05" db="EMBL/GenBank/DDBJ databases">
        <title>Genomic Encyclopedia of Type Strains, Phase IV (KMG-IV): sequencing the most valuable type-strain genomes for metagenomic binning, comparative biology and taxonomic classification.</title>
        <authorList>
            <person name="Goeker M."/>
        </authorList>
    </citation>
    <scope>NUCLEOTIDE SEQUENCE [LARGE SCALE GENOMIC DNA]</scope>
    <source>
        <strain evidence="9 10">DSM 25350</strain>
    </source>
</reference>
<keyword evidence="3" id="KW-1003">Cell membrane</keyword>
<comment type="caution">
    <text evidence="9">The sequence shown here is derived from an EMBL/GenBank/DDBJ whole genome shotgun (WGS) entry which is preliminary data.</text>
</comment>
<dbReference type="PANTHER" id="PTHR30558:SF3">
    <property type="entry name" value="BIOPOLYMER TRANSPORT PROTEIN EXBD-RELATED"/>
    <property type="match status" value="1"/>
</dbReference>
<evidence type="ECO:0000256" key="7">
    <source>
        <dbReference type="RuleBase" id="RU003879"/>
    </source>
</evidence>
<evidence type="ECO:0000313" key="10">
    <source>
        <dbReference type="Proteomes" id="UP000245790"/>
    </source>
</evidence>
<keyword evidence="4 7" id="KW-0812">Transmembrane</keyword>
<dbReference type="PANTHER" id="PTHR30558">
    <property type="entry name" value="EXBD MEMBRANE COMPONENT OF PMF-DRIVEN MACROMOLECULE IMPORT SYSTEM"/>
    <property type="match status" value="1"/>
</dbReference>
<organism evidence="9 10">
    <name type="scientific">Pleionea mediterranea</name>
    <dbReference type="NCBI Taxonomy" id="523701"/>
    <lineage>
        <taxon>Bacteria</taxon>
        <taxon>Pseudomonadati</taxon>
        <taxon>Pseudomonadota</taxon>
        <taxon>Gammaproteobacteria</taxon>
        <taxon>Oceanospirillales</taxon>
        <taxon>Pleioneaceae</taxon>
        <taxon>Pleionea</taxon>
    </lineage>
</organism>
<feature type="transmembrane region" description="Helical" evidence="8">
    <location>
        <begin position="12"/>
        <end position="30"/>
    </location>
</feature>
<dbReference type="AlphaFoldDB" id="A0A316FQA9"/>
<keyword evidence="7" id="KW-0813">Transport</keyword>
<evidence type="ECO:0000256" key="2">
    <source>
        <dbReference type="ARBA" id="ARBA00005811"/>
    </source>
</evidence>
<keyword evidence="6 8" id="KW-0472">Membrane</keyword>
<gene>
    <name evidence="9" type="ORF">C8D97_106244</name>
</gene>